<organism evidence="8 9">
    <name type="scientific">Desmophyllum pertusum</name>
    <dbReference type="NCBI Taxonomy" id="174260"/>
    <lineage>
        <taxon>Eukaryota</taxon>
        <taxon>Metazoa</taxon>
        <taxon>Cnidaria</taxon>
        <taxon>Anthozoa</taxon>
        <taxon>Hexacorallia</taxon>
        <taxon>Scleractinia</taxon>
        <taxon>Caryophylliina</taxon>
        <taxon>Caryophylliidae</taxon>
        <taxon>Desmophyllum</taxon>
    </lineage>
</organism>
<name>A0A9W9YKY2_9CNID</name>
<feature type="transmembrane region" description="Helical" evidence="6">
    <location>
        <begin position="61"/>
        <end position="83"/>
    </location>
</feature>
<evidence type="ECO:0000259" key="7">
    <source>
        <dbReference type="Pfam" id="PF10277"/>
    </source>
</evidence>
<reference evidence="8" key="1">
    <citation type="submission" date="2023-01" db="EMBL/GenBank/DDBJ databases">
        <title>Genome assembly of the deep-sea coral Lophelia pertusa.</title>
        <authorList>
            <person name="Herrera S."/>
            <person name="Cordes E."/>
        </authorList>
    </citation>
    <scope>NUCLEOTIDE SEQUENCE</scope>
    <source>
        <strain evidence="8">USNM1676648</strain>
        <tissue evidence="8">Polyp</tissue>
    </source>
</reference>
<feature type="transmembrane region" description="Helical" evidence="6">
    <location>
        <begin position="173"/>
        <end position="192"/>
    </location>
</feature>
<comment type="subcellular location">
    <subcellularLocation>
        <location evidence="1">Endomembrane system</location>
        <topology evidence="1">Multi-pass membrane protein</topology>
    </subcellularLocation>
</comment>
<comment type="caution">
    <text evidence="8">The sequence shown here is derived from an EMBL/GenBank/DDBJ whole genome shotgun (WGS) entry which is preliminary data.</text>
</comment>
<evidence type="ECO:0000256" key="2">
    <source>
        <dbReference type="ARBA" id="ARBA00006565"/>
    </source>
</evidence>
<feature type="transmembrane region" description="Helical" evidence="6">
    <location>
        <begin position="134"/>
        <end position="153"/>
    </location>
</feature>
<keyword evidence="5 6" id="KW-0472">Membrane</keyword>
<evidence type="ECO:0000313" key="9">
    <source>
        <dbReference type="Proteomes" id="UP001163046"/>
    </source>
</evidence>
<dbReference type="AlphaFoldDB" id="A0A9W9YKY2"/>
<dbReference type="PANTHER" id="PTHR21324">
    <property type="entry name" value="FASTING-INDUCIBLE INTEGRAL MEMBRANE PROTEIN TM6P1-RELATED"/>
    <property type="match status" value="1"/>
</dbReference>
<dbReference type="OrthoDB" id="191706at2759"/>
<keyword evidence="9" id="KW-1185">Reference proteome</keyword>
<dbReference type="GO" id="GO:0012505">
    <property type="term" value="C:endomembrane system"/>
    <property type="evidence" value="ECO:0007669"/>
    <property type="project" value="UniProtKB-SubCell"/>
</dbReference>
<dbReference type="EMBL" id="MU827323">
    <property type="protein sequence ID" value="KAJ7356178.1"/>
    <property type="molecule type" value="Genomic_DNA"/>
</dbReference>
<evidence type="ECO:0000256" key="5">
    <source>
        <dbReference type="ARBA" id="ARBA00023136"/>
    </source>
</evidence>
<feature type="domain" description="CWH43-like N-terminal" evidence="7">
    <location>
        <begin position="17"/>
        <end position="234"/>
    </location>
</feature>
<sequence>MGDSEDRRRCLRPGLGCVVMVWVLVATVALTLSYSIARSTGHVSPFVPAISDTTSKNPEGAIFAELFNATAVLTLMIMAVRYYQVKMINRQVEGGESSHLSQLNVLSVVFGIGSALGASIVANFRSLEVDNNLSIVHIIGAVLLFTSGAAYCWAQTVATYHLTKFDVNTKSSFLGRVVISSLLTISTILFLVCGGLGFRDTTPETLQIVGNLAEWLAAWCFGLFALSFFKEFQKLSLNVQCIPRCSGQNSDALKYSTIPVSGIDENTTDSD</sequence>
<proteinExistence type="inferred from homology"/>
<accession>A0A9W9YKY2</accession>
<evidence type="ECO:0000256" key="3">
    <source>
        <dbReference type="ARBA" id="ARBA00022692"/>
    </source>
</evidence>
<evidence type="ECO:0000256" key="1">
    <source>
        <dbReference type="ARBA" id="ARBA00004127"/>
    </source>
</evidence>
<feature type="transmembrane region" description="Helical" evidence="6">
    <location>
        <begin position="103"/>
        <end position="122"/>
    </location>
</feature>
<dbReference type="Pfam" id="PF10277">
    <property type="entry name" value="Frag1"/>
    <property type="match status" value="1"/>
</dbReference>
<evidence type="ECO:0000256" key="6">
    <source>
        <dbReference type="SAM" id="Phobius"/>
    </source>
</evidence>
<dbReference type="PANTHER" id="PTHR21324:SF2">
    <property type="entry name" value="EG:22E5.9 PROTEIN"/>
    <property type="match status" value="1"/>
</dbReference>
<evidence type="ECO:0000313" key="8">
    <source>
        <dbReference type="EMBL" id="KAJ7356178.1"/>
    </source>
</evidence>
<feature type="transmembrane region" description="Helical" evidence="6">
    <location>
        <begin position="212"/>
        <end position="229"/>
    </location>
</feature>
<evidence type="ECO:0000256" key="4">
    <source>
        <dbReference type="ARBA" id="ARBA00022989"/>
    </source>
</evidence>
<protein>
    <submittedName>
        <fullName evidence="8">Photoreceptor cell maintenance</fullName>
    </submittedName>
</protein>
<keyword evidence="3 6" id="KW-0812">Transmembrane</keyword>
<keyword evidence="4 6" id="KW-1133">Transmembrane helix</keyword>
<gene>
    <name evidence="8" type="primary">DRAM2_3</name>
    <name evidence="8" type="ORF">OS493_025928</name>
</gene>
<dbReference type="Proteomes" id="UP001163046">
    <property type="component" value="Unassembled WGS sequence"/>
</dbReference>
<feature type="transmembrane region" description="Helical" evidence="6">
    <location>
        <begin position="15"/>
        <end position="37"/>
    </location>
</feature>
<comment type="similarity">
    <text evidence="2">Belongs to the DRAM/TMEM150 family.</text>
</comment>
<dbReference type="InterPro" id="IPR050911">
    <property type="entry name" value="DRAM/TMEM150_Autophagy_Mod"/>
</dbReference>
<dbReference type="InterPro" id="IPR019402">
    <property type="entry name" value="CWH43_N"/>
</dbReference>